<evidence type="ECO:0000256" key="6">
    <source>
        <dbReference type="ARBA" id="ARBA00043742"/>
    </source>
</evidence>
<evidence type="ECO:0000256" key="5">
    <source>
        <dbReference type="ARBA" id="ARBA00043667"/>
    </source>
</evidence>
<proteinExistence type="inferred from homology"/>
<name>A0AAV6VCS8_9ARAC</name>
<evidence type="ECO:0000256" key="4">
    <source>
        <dbReference type="ARBA" id="ARBA00042703"/>
    </source>
</evidence>
<gene>
    <name evidence="13" type="ORF">JTE90_023725</name>
</gene>
<accession>A0AAV6VCS8</accession>
<dbReference type="Proteomes" id="UP000827092">
    <property type="component" value="Unassembled WGS sequence"/>
</dbReference>
<comment type="catalytic activity">
    <reaction evidence="8">
        <text>1-octadecanoyl-2-(4Z,7Z,10Z,13Z,16Z,19Z-docosahexaenoyl)-sn-glycerol + H2O = 2-(4Z,7Z,10Z,13Z,16Z,19Z-docosahexaenoyl)-glycerol + octadecanoate + H(+)</text>
        <dbReference type="Rhea" id="RHEA:77107"/>
        <dbReference type="ChEBI" id="CHEBI:15377"/>
        <dbReference type="ChEBI" id="CHEBI:15378"/>
        <dbReference type="ChEBI" id="CHEBI:25629"/>
        <dbReference type="ChEBI" id="CHEBI:77129"/>
        <dbReference type="ChEBI" id="CHEBI:186738"/>
    </reaction>
</comment>
<dbReference type="GO" id="GO:0016787">
    <property type="term" value="F:hydrolase activity"/>
    <property type="evidence" value="ECO:0007669"/>
    <property type="project" value="UniProtKB-KW"/>
</dbReference>
<dbReference type="PRINTS" id="PR00111">
    <property type="entry name" value="ABHYDROLASE"/>
</dbReference>
<comment type="caution">
    <text evidence="13">The sequence shown here is derived from an EMBL/GenBank/DDBJ whole genome shotgun (WGS) entry which is preliminary data.</text>
</comment>
<dbReference type="AlphaFoldDB" id="A0AAV6VCS8"/>
<evidence type="ECO:0000256" key="1">
    <source>
        <dbReference type="ARBA" id="ARBA00008645"/>
    </source>
</evidence>
<sequence length="513" mass="58578">MQHNSSFPPFLDKELYNLITISEAMKLAYDLWIPKQSSKDLPPVILIHCLVETRKTWKTIGPEVAEKTGRKVYAIDCRNHGDSPRSEEHGSEILTEDLEEFLLQNGIEKAILVGHSLGGVVAMQFALKKPSKVEKLIIEDSLARRSEHRSSNFVPAVLEYIREAYANQPCEEGENVVYGYIKHFFHELAPMLKLPHYMLDTYDRELFPMKWNGQKMELLFNLEAIINAVQNDKLVKELEGTFEGESLFIFGQQSQFKVGQDHLILKHFPKALKMGFDKAGHFIHHVYTLDARNHGKSQWSDEMNFDVLTNDLEEFMTDHKIKQAILIGHSLGGRTAITLALKRPELVERLLVEDMNLKNYSSLARRSVQLILHIFKDSLSHIPQGADEEAAKKAVLEFIKTQLPPGNRVFDLDTIPLKREADSYAWEANLEVLEDMLMTEKCDQKLSGVYNREALFLYGTNSFFDVLGDDTIEKHFPAACKVPVEGAGHLIHTNYPEDFLKHVLNFVCPSTSK</sequence>
<dbReference type="Gene3D" id="3.40.50.1820">
    <property type="entry name" value="alpha/beta hydrolase"/>
    <property type="match status" value="2"/>
</dbReference>
<organism evidence="13 14">
    <name type="scientific">Oedothorax gibbosus</name>
    <dbReference type="NCBI Taxonomy" id="931172"/>
    <lineage>
        <taxon>Eukaryota</taxon>
        <taxon>Metazoa</taxon>
        <taxon>Ecdysozoa</taxon>
        <taxon>Arthropoda</taxon>
        <taxon>Chelicerata</taxon>
        <taxon>Arachnida</taxon>
        <taxon>Araneae</taxon>
        <taxon>Araneomorphae</taxon>
        <taxon>Entelegynae</taxon>
        <taxon>Araneoidea</taxon>
        <taxon>Linyphiidae</taxon>
        <taxon>Erigoninae</taxon>
        <taxon>Oedothorax</taxon>
    </lineage>
</organism>
<keyword evidence="14" id="KW-1185">Reference proteome</keyword>
<evidence type="ECO:0000259" key="12">
    <source>
        <dbReference type="Pfam" id="PF00561"/>
    </source>
</evidence>
<dbReference type="InterPro" id="IPR029058">
    <property type="entry name" value="AB_hydrolase_fold"/>
</dbReference>
<dbReference type="PANTHER" id="PTHR46118:SF4">
    <property type="entry name" value="PROTEIN ABHD11"/>
    <property type="match status" value="1"/>
</dbReference>
<protein>
    <recommendedName>
        <fullName evidence="7">sn-1-specific diacylglycerol lipase ABHD11</fullName>
        <ecNumber evidence="3">3.1.1.116</ecNumber>
    </recommendedName>
    <alternativeName>
        <fullName evidence="4">Alpha/beta hydrolase domain-containing protein 11</fullName>
    </alternativeName>
</protein>
<evidence type="ECO:0000256" key="9">
    <source>
        <dbReference type="ARBA" id="ARBA00048504"/>
    </source>
</evidence>
<dbReference type="PANTHER" id="PTHR46118">
    <property type="entry name" value="PROTEIN ABHD11"/>
    <property type="match status" value="1"/>
</dbReference>
<evidence type="ECO:0000256" key="11">
    <source>
        <dbReference type="ARBA" id="ARBA00048919"/>
    </source>
</evidence>
<dbReference type="EMBL" id="JAFNEN010000120">
    <property type="protein sequence ID" value="KAG8193473.1"/>
    <property type="molecule type" value="Genomic_DNA"/>
</dbReference>
<evidence type="ECO:0000256" key="7">
    <source>
        <dbReference type="ARBA" id="ARBA00044064"/>
    </source>
</evidence>
<keyword evidence="2" id="KW-0378">Hydrolase</keyword>
<evidence type="ECO:0000256" key="3">
    <source>
        <dbReference type="ARBA" id="ARBA00026104"/>
    </source>
</evidence>
<comment type="catalytic activity">
    <reaction evidence="11">
        <text>1-octadecanoyl-2-(5Z,8Z,11Z,14Z-eicosatetraenoyl)-sn-glycerol + H2O = 2-(5Z,8Z,11Z,14Z-eicosatetraenoyl)-glycerol + octadecanoate + H(+)</text>
        <dbReference type="Rhea" id="RHEA:38507"/>
        <dbReference type="ChEBI" id="CHEBI:15377"/>
        <dbReference type="ChEBI" id="CHEBI:15378"/>
        <dbReference type="ChEBI" id="CHEBI:25629"/>
        <dbReference type="ChEBI" id="CHEBI:52392"/>
        <dbReference type="ChEBI" id="CHEBI:75728"/>
    </reaction>
</comment>
<dbReference type="InterPro" id="IPR000073">
    <property type="entry name" value="AB_hydrolase_1"/>
</dbReference>
<evidence type="ECO:0000256" key="8">
    <source>
        <dbReference type="ARBA" id="ARBA00048283"/>
    </source>
</evidence>
<dbReference type="EC" id="3.1.1.116" evidence="3"/>
<comment type="catalytic activity">
    <reaction evidence="10">
        <text>1-octadecanoyl-2-(9Z-octadecenoyl)-sn-glycerol + H2O = 2-(9Z-octadecenoyl)-glycerol + octadecanoate + H(+)</text>
        <dbReference type="Rhea" id="RHEA:77103"/>
        <dbReference type="ChEBI" id="CHEBI:15377"/>
        <dbReference type="ChEBI" id="CHEBI:15378"/>
        <dbReference type="ChEBI" id="CHEBI:25629"/>
        <dbReference type="ChEBI" id="CHEBI:73990"/>
        <dbReference type="ChEBI" id="CHEBI:75468"/>
    </reaction>
</comment>
<comment type="catalytic activity">
    <reaction evidence="9">
        <text>1,2-didecanoylglycerol + H2O = decanoylglycerol + decanoate + H(+)</text>
        <dbReference type="Rhea" id="RHEA:48596"/>
        <dbReference type="ChEBI" id="CHEBI:11152"/>
        <dbReference type="ChEBI" id="CHEBI:15377"/>
        <dbReference type="ChEBI" id="CHEBI:15378"/>
        <dbReference type="ChEBI" id="CHEBI:27689"/>
        <dbReference type="ChEBI" id="CHEBI:90605"/>
    </reaction>
</comment>
<comment type="similarity">
    <text evidence="1">Belongs to the AB hydrolase superfamily.</text>
</comment>
<evidence type="ECO:0000313" key="14">
    <source>
        <dbReference type="Proteomes" id="UP000827092"/>
    </source>
</evidence>
<feature type="domain" description="AB hydrolase-1" evidence="12">
    <location>
        <begin position="42"/>
        <end position="285"/>
    </location>
</feature>
<evidence type="ECO:0000256" key="2">
    <source>
        <dbReference type="ARBA" id="ARBA00022801"/>
    </source>
</evidence>
<dbReference type="SUPFAM" id="SSF53474">
    <property type="entry name" value="alpha/beta-Hydrolases"/>
    <property type="match status" value="2"/>
</dbReference>
<comment type="catalytic activity">
    <reaction evidence="5">
        <text>a 1,2-diacyl-sn-glycerol + H2O = a 2-acylglycerol + a fatty acid + H(+)</text>
        <dbReference type="Rhea" id="RHEA:33275"/>
        <dbReference type="ChEBI" id="CHEBI:15377"/>
        <dbReference type="ChEBI" id="CHEBI:15378"/>
        <dbReference type="ChEBI" id="CHEBI:17389"/>
        <dbReference type="ChEBI" id="CHEBI:17815"/>
        <dbReference type="ChEBI" id="CHEBI:28868"/>
        <dbReference type="EC" id="3.1.1.116"/>
    </reaction>
</comment>
<dbReference type="Pfam" id="PF00561">
    <property type="entry name" value="Abhydrolase_1"/>
    <property type="match status" value="1"/>
</dbReference>
<reference evidence="13 14" key="1">
    <citation type="journal article" date="2022" name="Nat. Ecol. Evol.">
        <title>A masculinizing supergene underlies an exaggerated male reproductive morph in a spider.</title>
        <authorList>
            <person name="Hendrickx F."/>
            <person name="De Corte Z."/>
            <person name="Sonet G."/>
            <person name="Van Belleghem S.M."/>
            <person name="Kostlbacher S."/>
            <person name="Vangestel C."/>
        </authorList>
    </citation>
    <scope>NUCLEOTIDE SEQUENCE [LARGE SCALE GENOMIC DNA]</scope>
    <source>
        <strain evidence="13">W744_W776</strain>
    </source>
</reference>
<evidence type="ECO:0000313" key="13">
    <source>
        <dbReference type="EMBL" id="KAG8193473.1"/>
    </source>
</evidence>
<evidence type="ECO:0000256" key="10">
    <source>
        <dbReference type="ARBA" id="ARBA00048513"/>
    </source>
</evidence>
<comment type="catalytic activity">
    <reaction evidence="6">
        <text>a 1,3-diacyl-sn-glycerol + H2O = a 1-acyl-sn-glycerol + a fatty acid + H(+)</text>
        <dbReference type="Rhea" id="RHEA:38503"/>
        <dbReference type="ChEBI" id="CHEBI:15377"/>
        <dbReference type="ChEBI" id="CHEBI:15378"/>
        <dbReference type="ChEBI" id="CHEBI:28868"/>
        <dbReference type="ChEBI" id="CHEBI:64683"/>
        <dbReference type="ChEBI" id="CHEBI:77272"/>
    </reaction>
</comment>